<evidence type="ECO:0000313" key="3">
    <source>
        <dbReference type="Proteomes" id="UP000095746"/>
    </source>
</evidence>
<evidence type="ECO:0000313" key="2">
    <source>
        <dbReference type="EMBL" id="CUP96836.1"/>
    </source>
</evidence>
<protein>
    <submittedName>
        <fullName evidence="2">Uncharacterized protein</fullName>
    </submittedName>
</protein>
<dbReference type="Proteomes" id="UP000095746">
    <property type="component" value="Unassembled WGS sequence"/>
</dbReference>
<dbReference type="EMBL" id="CYZT01000593">
    <property type="protein sequence ID" value="CUP96836.1"/>
    <property type="molecule type" value="Genomic_DNA"/>
</dbReference>
<organism evidence="2 3">
    <name type="scientific">Flavonifractor plautii</name>
    <name type="common">Fusobacterium plautii</name>
    <dbReference type="NCBI Taxonomy" id="292800"/>
    <lineage>
        <taxon>Bacteria</taxon>
        <taxon>Bacillati</taxon>
        <taxon>Bacillota</taxon>
        <taxon>Clostridia</taxon>
        <taxon>Eubacteriales</taxon>
        <taxon>Oscillospiraceae</taxon>
        <taxon>Flavonifractor</taxon>
    </lineage>
</organism>
<gene>
    <name evidence="2" type="ORF">ERS852411_03814</name>
</gene>
<evidence type="ECO:0000256" key="1">
    <source>
        <dbReference type="SAM" id="MobiDB-lite"/>
    </source>
</evidence>
<feature type="compositionally biased region" description="Low complexity" evidence="1">
    <location>
        <begin position="51"/>
        <end position="68"/>
    </location>
</feature>
<proteinExistence type="predicted"/>
<dbReference type="AlphaFoldDB" id="A0A174SJL3"/>
<sequence>MPNWAEEMVAPVVGETNLFMQSCCMIRPATLIPTPVHRIASRRGRREIRKISSCSSSPDSSPDRFISITPRNSDQIDSTRRASAKSRVERCRLMGGPPLKVVISYN</sequence>
<feature type="region of interest" description="Disordered" evidence="1">
    <location>
        <begin position="43"/>
        <end position="87"/>
    </location>
</feature>
<reference evidence="2 3" key="1">
    <citation type="submission" date="2015-09" db="EMBL/GenBank/DDBJ databases">
        <authorList>
            <consortium name="Pathogen Informatics"/>
        </authorList>
    </citation>
    <scope>NUCLEOTIDE SEQUENCE [LARGE SCALE GENOMIC DNA]</scope>
    <source>
        <strain evidence="2 3">2789STDY5608854</strain>
    </source>
</reference>
<accession>A0A174SJL3</accession>
<name>A0A174SJL3_FLAPL</name>